<dbReference type="GO" id="GO:0008270">
    <property type="term" value="F:zinc ion binding"/>
    <property type="evidence" value="ECO:0007669"/>
    <property type="project" value="InterPro"/>
</dbReference>
<proteinExistence type="inferred from homology"/>
<keyword evidence="2" id="KW-0677">Repeat</keyword>
<organism evidence="5 6">
    <name type="scientific">Turnera subulata</name>
    <dbReference type="NCBI Taxonomy" id="218843"/>
    <lineage>
        <taxon>Eukaryota</taxon>
        <taxon>Viridiplantae</taxon>
        <taxon>Streptophyta</taxon>
        <taxon>Embryophyta</taxon>
        <taxon>Tracheophyta</taxon>
        <taxon>Spermatophyta</taxon>
        <taxon>Magnoliopsida</taxon>
        <taxon>eudicotyledons</taxon>
        <taxon>Gunneridae</taxon>
        <taxon>Pentapetalae</taxon>
        <taxon>rosids</taxon>
        <taxon>fabids</taxon>
        <taxon>Malpighiales</taxon>
        <taxon>Passifloraceae</taxon>
        <taxon>Turnera</taxon>
    </lineage>
</organism>
<gene>
    <name evidence="5" type="ORF">Tsubulata_008521</name>
</gene>
<dbReference type="InterPro" id="IPR002885">
    <property type="entry name" value="PPR_rpt"/>
</dbReference>
<evidence type="ECO:0000256" key="1">
    <source>
        <dbReference type="ARBA" id="ARBA00006643"/>
    </source>
</evidence>
<protein>
    <recommendedName>
        <fullName evidence="4">DYW domain-containing protein</fullName>
    </recommendedName>
</protein>
<dbReference type="InterPro" id="IPR032867">
    <property type="entry name" value="DYW_dom"/>
</dbReference>
<feature type="repeat" description="PPR" evidence="3">
    <location>
        <begin position="93"/>
        <end position="128"/>
    </location>
</feature>
<dbReference type="Proteomes" id="UP001141552">
    <property type="component" value="Unassembled WGS sequence"/>
</dbReference>
<evidence type="ECO:0000313" key="6">
    <source>
        <dbReference type="Proteomes" id="UP001141552"/>
    </source>
</evidence>
<dbReference type="InterPro" id="IPR011990">
    <property type="entry name" value="TPR-like_helical_dom_sf"/>
</dbReference>
<sequence length="276" mass="30154">MPLAAAKTNLLLRAGTAATAANTRAAEQNCLALLEACKSLPKLTEIHSLILKLGLQNNPLVLTKFTATSSSLQATDYAHSFLFSPESDTRLYDTFLFNTVVRAYSQTDDSKEKAVLVYNYMLHCRVFPNKFTYPFVLKACAEVLLDIDDEDKEDALNRHSEKLAIAFALLKTPPGTPIRIVKNLRVLQNFEASPEVLTMGQEHSSKLDVCSEFQNNAVSSGSSSVLIDEGQQKAVKRLADEGQKAAMGAAQRNLVLAFKNFRGGASSICHLVLPMG</sequence>
<dbReference type="EMBL" id="JAKUCV010006623">
    <property type="protein sequence ID" value="KAJ4826571.1"/>
    <property type="molecule type" value="Genomic_DNA"/>
</dbReference>
<comment type="similarity">
    <text evidence="1">Belongs to the PPR family. PCMP-H subfamily.</text>
</comment>
<evidence type="ECO:0000256" key="3">
    <source>
        <dbReference type="PROSITE-ProRule" id="PRU00708"/>
    </source>
</evidence>
<evidence type="ECO:0000313" key="5">
    <source>
        <dbReference type="EMBL" id="KAJ4826571.1"/>
    </source>
</evidence>
<accession>A0A9Q0F858</accession>
<reference evidence="5" key="1">
    <citation type="submission" date="2022-02" db="EMBL/GenBank/DDBJ databases">
        <authorList>
            <person name="Henning P.M."/>
            <person name="McCubbin A.G."/>
            <person name="Shore J.S."/>
        </authorList>
    </citation>
    <scope>NUCLEOTIDE SEQUENCE</scope>
    <source>
        <strain evidence="5">F60SS</strain>
        <tissue evidence="5">Leaves</tissue>
    </source>
</reference>
<keyword evidence="6" id="KW-1185">Reference proteome</keyword>
<dbReference type="Pfam" id="PF14432">
    <property type="entry name" value="DYW_deaminase"/>
    <property type="match status" value="1"/>
</dbReference>
<comment type="caution">
    <text evidence="5">The sequence shown here is derived from an EMBL/GenBank/DDBJ whole genome shotgun (WGS) entry which is preliminary data.</text>
</comment>
<feature type="domain" description="DYW" evidence="4">
    <location>
        <begin position="143"/>
        <end position="189"/>
    </location>
</feature>
<evidence type="ECO:0000259" key="4">
    <source>
        <dbReference type="Pfam" id="PF14432"/>
    </source>
</evidence>
<dbReference type="AlphaFoldDB" id="A0A9Q0F858"/>
<dbReference type="Gene3D" id="1.25.40.10">
    <property type="entry name" value="Tetratricopeptide repeat domain"/>
    <property type="match status" value="1"/>
</dbReference>
<dbReference type="PROSITE" id="PS51375">
    <property type="entry name" value="PPR"/>
    <property type="match status" value="1"/>
</dbReference>
<name>A0A9Q0F858_9ROSI</name>
<reference evidence="5" key="2">
    <citation type="journal article" date="2023" name="Plants (Basel)">
        <title>Annotation of the Turnera subulata (Passifloraceae) Draft Genome Reveals the S-Locus Evolved after the Divergence of Turneroideae from Passifloroideae in a Stepwise Manner.</title>
        <authorList>
            <person name="Henning P.M."/>
            <person name="Roalson E.H."/>
            <person name="Mir W."/>
            <person name="McCubbin A.G."/>
            <person name="Shore J.S."/>
        </authorList>
    </citation>
    <scope>NUCLEOTIDE SEQUENCE</scope>
    <source>
        <strain evidence="5">F60SS</strain>
    </source>
</reference>
<evidence type="ECO:0000256" key="2">
    <source>
        <dbReference type="ARBA" id="ARBA00022737"/>
    </source>
</evidence>
<dbReference type="OrthoDB" id="185373at2759"/>